<dbReference type="InterPro" id="IPR054762">
    <property type="entry name" value="Gp19_RNaseH-like"/>
</dbReference>
<protein>
    <recommendedName>
        <fullName evidence="1">Terminase large subunit ribonuclease H-like domain-containing protein</fullName>
    </recommendedName>
</protein>
<evidence type="ECO:0000313" key="3">
    <source>
        <dbReference type="Proteomes" id="UP001497410"/>
    </source>
</evidence>
<organism evidence="2 3">
    <name type="scientific">Klebsiella phage vB_Ko_K26PH128C1</name>
    <dbReference type="NCBI Taxonomy" id="3071634"/>
    <lineage>
        <taxon>Viruses</taxon>
        <taxon>Duplodnaviria</taxon>
        <taxon>Heunggongvirae</taxon>
        <taxon>Uroviricota</taxon>
        <taxon>Caudoviricetes</taxon>
        <taxon>Autographivirales</taxon>
        <taxon>Autotranscriptaviridae</taxon>
        <taxon>Studiervirinae</taxon>
        <taxon>Przondovirus</taxon>
        <taxon>Przondovirus K26PH128C1</taxon>
    </lineage>
</organism>
<dbReference type="Proteomes" id="UP001497410">
    <property type="component" value="Chromosome"/>
</dbReference>
<name>A0AAV1MDV2_9CAUD</name>
<dbReference type="EMBL" id="OY978813">
    <property type="protein sequence ID" value="CAK6596140.1"/>
    <property type="molecule type" value="Genomic_DNA"/>
</dbReference>
<gene>
    <name evidence="2" type="ORF">K26PH128C1_LOCUS4</name>
</gene>
<evidence type="ECO:0000313" key="2">
    <source>
        <dbReference type="EMBL" id="CAK6596140.1"/>
    </source>
</evidence>
<dbReference type="Pfam" id="PF22530">
    <property type="entry name" value="Terminase-T7_RNaseH-like"/>
    <property type="match status" value="1"/>
</dbReference>
<proteinExistence type="predicted"/>
<reference evidence="2 3" key="1">
    <citation type="submission" date="2023-10" db="EMBL/GenBank/DDBJ databases">
        <authorList>
            <person name="Robby Concha-Eloko"/>
            <person name="Pilar Barberan- Martinez"/>
            <person name="Rafael Sanjuan"/>
            <person name="Pilar Domingo-Calap"/>
        </authorList>
    </citation>
    <scope>NUCLEOTIDE SEQUENCE [LARGE SCALE GENOMIC DNA]</scope>
</reference>
<evidence type="ECO:0000259" key="1">
    <source>
        <dbReference type="Pfam" id="PF22530"/>
    </source>
</evidence>
<feature type="domain" description="Terminase large subunit ribonuclease H-like" evidence="1">
    <location>
        <begin position="2"/>
        <end position="54"/>
    </location>
</feature>
<accession>A0AAV1MDV2</accession>
<sequence>MVFESNFGDGMFGNVFQPVLLKHHPAQLEEIRARGMKEVRICDTLEPVLASHRLVIRDEVIRQDYQTARDADGKHALKYSLFYQMTRMSREKGAVAHDDRLDALALGVEFLRSTMQQDAVKIEAEVLQEFLEHHMEKPLSNISQFRATSSNGVDIRWEDDGDDSMFIAW</sequence>
<keyword evidence="3" id="KW-1185">Reference proteome</keyword>